<gene>
    <name evidence="1" type="ORF">Sjap_009410</name>
</gene>
<name>A0AAP0JRB5_9MAGN</name>
<keyword evidence="2" id="KW-1185">Reference proteome</keyword>
<dbReference type="Proteomes" id="UP001417504">
    <property type="component" value="Unassembled WGS sequence"/>
</dbReference>
<comment type="caution">
    <text evidence="1">The sequence shown here is derived from an EMBL/GenBank/DDBJ whole genome shotgun (WGS) entry which is preliminary data.</text>
</comment>
<evidence type="ECO:0000313" key="2">
    <source>
        <dbReference type="Proteomes" id="UP001417504"/>
    </source>
</evidence>
<reference evidence="1 2" key="1">
    <citation type="submission" date="2024-01" db="EMBL/GenBank/DDBJ databases">
        <title>Genome assemblies of Stephania.</title>
        <authorList>
            <person name="Yang L."/>
        </authorList>
    </citation>
    <scope>NUCLEOTIDE SEQUENCE [LARGE SCALE GENOMIC DNA]</scope>
    <source>
        <strain evidence="1">QJT</strain>
        <tissue evidence="1">Leaf</tissue>
    </source>
</reference>
<proteinExistence type="predicted"/>
<dbReference type="AlphaFoldDB" id="A0AAP0JRB5"/>
<sequence length="78" mass="8880">MSLRHGEVSIQPSSKHAFSFQLAKILKQKIMSSLLSGKKGFCHDELSISVRIWQDFTRALKLLRNYPDGFALFMALPI</sequence>
<dbReference type="EMBL" id="JBBNAE010000003">
    <property type="protein sequence ID" value="KAK9138816.1"/>
    <property type="molecule type" value="Genomic_DNA"/>
</dbReference>
<evidence type="ECO:0000313" key="1">
    <source>
        <dbReference type="EMBL" id="KAK9138816.1"/>
    </source>
</evidence>
<protein>
    <submittedName>
        <fullName evidence="1">Uncharacterized protein</fullName>
    </submittedName>
</protein>
<accession>A0AAP0JRB5</accession>
<organism evidence="1 2">
    <name type="scientific">Stephania japonica</name>
    <dbReference type="NCBI Taxonomy" id="461633"/>
    <lineage>
        <taxon>Eukaryota</taxon>
        <taxon>Viridiplantae</taxon>
        <taxon>Streptophyta</taxon>
        <taxon>Embryophyta</taxon>
        <taxon>Tracheophyta</taxon>
        <taxon>Spermatophyta</taxon>
        <taxon>Magnoliopsida</taxon>
        <taxon>Ranunculales</taxon>
        <taxon>Menispermaceae</taxon>
        <taxon>Menispermoideae</taxon>
        <taxon>Cissampelideae</taxon>
        <taxon>Stephania</taxon>
    </lineage>
</organism>